<dbReference type="AlphaFoldDB" id="A0A072NR56"/>
<dbReference type="EMBL" id="JJRY01000001">
    <property type="protein sequence ID" value="KEF40134.1"/>
    <property type="molecule type" value="Genomic_DNA"/>
</dbReference>
<reference evidence="1 2" key="1">
    <citation type="submission" date="2014-04" db="EMBL/GenBank/DDBJ databases">
        <title>Draft genome sequence of Bacillus azotoformans MEV2011, a (co-) denitrifying strain unable to grow in the presence of oxygen.</title>
        <authorList>
            <person name="Nielsen M."/>
            <person name="Schreiber L."/>
            <person name="Finster K."/>
            <person name="Schramm A."/>
        </authorList>
    </citation>
    <scope>NUCLEOTIDE SEQUENCE [LARGE SCALE GENOMIC DNA]</scope>
    <source>
        <strain evidence="1 2">MEV2011</strain>
    </source>
</reference>
<dbReference type="RefSeq" id="WP_035192466.1">
    <property type="nucleotide sequence ID" value="NZ_JJRY01000001.1"/>
</dbReference>
<proteinExistence type="predicted"/>
<evidence type="ECO:0000313" key="1">
    <source>
        <dbReference type="EMBL" id="KEF40134.1"/>
    </source>
</evidence>
<protein>
    <submittedName>
        <fullName evidence="1">Uncharacterized protein</fullName>
    </submittedName>
</protein>
<evidence type="ECO:0000313" key="2">
    <source>
        <dbReference type="Proteomes" id="UP000027936"/>
    </source>
</evidence>
<comment type="caution">
    <text evidence="1">The sequence shown here is derived from an EMBL/GenBank/DDBJ whole genome shotgun (WGS) entry which is preliminary data.</text>
</comment>
<gene>
    <name evidence="1" type="ORF">M670_00150</name>
</gene>
<accession>A0A072NR56</accession>
<name>A0A072NR56_SCHAZ</name>
<dbReference type="Proteomes" id="UP000027936">
    <property type="component" value="Unassembled WGS sequence"/>
</dbReference>
<dbReference type="PATRIC" id="fig|1348973.3.peg.144"/>
<dbReference type="OrthoDB" id="2973548at2"/>
<sequence>MKKFEVELSITKTFTTKVIIEGDFQDMKDPAIKSAAEQVADNMDHERWDYNDTVFEIYSLKELPEHFSADHIHLLRAGYSLSMVKSFSKEDVEAQIGAIADSL</sequence>
<organism evidence="1 2">
    <name type="scientific">Schinkia azotoformans MEV2011</name>
    <dbReference type="NCBI Taxonomy" id="1348973"/>
    <lineage>
        <taxon>Bacteria</taxon>
        <taxon>Bacillati</taxon>
        <taxon>Bacillota</taxon>
        <taxon>Bacilli</taxon>
        <taxon>Bacillales</taxon>
        <taxon>Bacillaceae</taxon>
        <taxon>Calidifontibacillus/Schinkia group</taxon>
        <taxon>Schinkia</taxon>
    </lineage>
</organism>